<dbReference type="Gene3D" id="3.30.300.30">
    <property type="match status" value="1"/>
</dbReference>
<feature type="domain" description="AMP-binding enzyme C-terminal" evidence="4">
    <location>
        <begin position="443"/>
        <end position="519"/>
    </location>
</feature>
<reference evidence="5" key="1">
    <citation type="submission" date="2022-01" db="EMBL/GenBank/DDBJ databases">
        <authorList>
            <person name="King R."/>
        </authorList>
    </citation>
    <scope>NUCLEOTIDE SEQUENCE</scope>
</reference>
<gene>
    <name evidence="5" type="ORF">CHIRRI_LOCUS782</name>
</gene>
<dbReference type="GO" id="GO:0005777">
    <property type="term" value="C:peroxisome"/>
    <property type="evidence" value="ECO:0007669"/>
    <property type="project" value="UniProtKB-SubCell"/>
</dbReference>
<dbReference type="InterPro" id="IPR000873">
    <property type="entry name" value="AMP-dep_synth/lig_dom"/>
</dbReference>
<dbReference type="InterPro" id="IPR042099">
    <property type="entry name" value="ANL_N_sf"/>
</dbReference>
<keyword evidence="6" id="KW-1185">Reference proteome</keyword>
<keyword evidence="2" id="KW-0576">Peroxisome</keyword>
<comment type="subcellular location">
    <subcellularLocation>
        <location evidence="1">Peroxisome</location>
    </subcellularLocation>
</comment>
<dbReference type="InterPro" id="IPR020845">
    <property type="entry name" value="AMP-binding_CS"/>
</dbReference>
<evidence type="ECO:0000256" key="1">
    <source>
        <dbReference type="ARBA" id="ARBA00004275"/>
    </source>
</evidence>
<dbReference type="OrthoDB" id="10253869at2759"/>
<dbReference type="AlphaFoldDB" id="A0A9N9RK83"/>
<dbReference type="GO" id="GO:0046949">
    <property type="term" value="P:fatty-acyl-CoA biosynthetic process"/>
    <property type="evidence" value="ECO:0007669"/>
    <property type="project" value="TreeGrafter"/>
</dbReference>
<dbReference type="InterPro" id="IPR025110">
    <property type="entry name" value="AMP-bd_C"/>
</dbReference>
<evidence type="ECO:0000313" key="6">
    <source>
        <dbReference type="Proteomes" id="UP001153620"/>
    </source>
</evidence>
<dbReference type="Pfam" id="PF00501">
    <property type="entry name" value="AMP-binding"/>
    <property type="match status" value="1"/>
</dbReference>
<accession>A0A9N9RK83</accession>
<evidence type="ECO:0008006" key="7">
    <source>
        <dbReference type="Google" id="ProtNLM"/>
    </source>
</evidence>
<dbReference type="PROSITE" id="PS00455">
    <property type="entry name" value="AMP_BINDING"/>
    <property type="match status" value="1"/>
</dbReference>
<name>A0A9N9RK83_9DIPT</name>
<protein>
    <recommendedName>
        <fullName evidence="7">Luciferin 4-monooxygenase</fullName>
    </recommendedName>
</protein>
<dbReference type="PANTHER" id="PTHR24096:SF353">
    <property type="entry name" value="GH16244P-RELATED"/>
    <property type="match status" value="1"/>
</dbReference>
<feature type="domain" description="AMP-dependent synthetase/ligase" evidence="3">
    <location>
        <begin position="38"/>
        <end position="391"/>
    </location>
</feature>
<organism evidence="5 6">
    <name type="scientific">Chironomus riparius</name>
    <dbReference type="NCBI Taxonomy" id="315576"/>
    <lineage>
        <taxon>Eukaryota</taxon>
        <taxon>Metazoa</taxon>
        <taxon>Ecdysozoa</taxon>
        <taxon>Arthropoda</taxon>
        <taxon>Hexapoda</taxon>
        <taxon>Insecta</taxon>
        <taxon>Pterygota</taxon>
        <taxon>Neoptera</taxon>
        <taxon>Endopterygota</taxon>
        <taxon>Diptera</taxon>
        <taxon>Nematocera</taxon>
        <taxon>Chironomoidea</taxon>
        <taxon>Chironomidae</taxon>
        <taxon>Chironominae</taxon>
        <taxon>Chironomus</taxon>
    </lineage>
</organism>
<dbReference type="InterPro" id="IPR045851">
    <property type="entry name" value="AMP-bd_C_sf"/>
</dbReference>
<evidence type="ECO:0000259" key="3">
    <source>
        <dbReference type="Pfam" id="PF00501"/>
    </source>
</evidence>
<dbReference type="Pfam" id="PF13193">
    <property type="entry name" value="AMP-binding_C"/>
    <property type="match status" value="1"/>
</dbReference>
<dbReference type="PANTHER" id="PTHR24096">
    <property type="entry name" value="LONG-CHAIN-FATTY-ACID--COA LIGASE"/>
    <property type="match status" value="1"/>
</dbReference>
<reference evidence="5" key="2">
    <citation type="submission" date="2022-10" db="EMBL/GenBank/DDBJ databases">
        <authorList>
            <consortium name="ENA_rothamsted_submissions"/>
            <consortium name="culmorum"/>
            <person name="King R."/>
        </authorList>
    </citation>
    <scope>NUCLEOTIDE SEQUENCE</scope>
</reference>
<dbReference type="EMBL" id="OU895877">
    <property type="protein sequence ID" value="CAG9797793.1"/>
    <property type="molecule type" value="Genomic_DNA"/>
</dbReference>
<evidence type="ECO:0000256" key="2">
    <source>
        <dbReference type="ARBA" id="ARBA00023140"/>
    </source>
</evidence>
<dbReference type="GO" id="GO:0004467">
    <property type="term" value="F:long-chain fatty acid-CoA ligase activity"/>
    <property type="evidence" value="ECO:0007669"/>
    <property type="project" value="TreeGrafter"/>
</dbReference>
<dbReference type="Gene3D" id="3.40.50.12780">
    <property type="entry name" value="N-terminal domain of ligase-like"/>
    <property type="match status" value="1"/>
</dbReference>
<evidence type="ECO:0000259" key="4">
    <source>
        <dbReference type="Pfam" id="PF13193"/>
    </source>
</evidence>
<dbReference type="Proteomes" id="UP001153620">
    <property type="component" value="Chromosome 1"/>
</dbReference>
<dbReference type="SUPFAM" id="SSF56801">
    <property type="entry name" value="Acetyl-CoA synthetase-like"/>
    <property type="match status" value="1"/>
</dbReference>
<evidence type="ECO:0000313" key="5">
    <source>
        <dbReference type="EMBL" id="CAG9797793.1"/>
    </source>
</evidence>
<proteinExistence type="predicted"/>
<dbReference type="FunFam" id="3.40.50.12780:FF:000025">
    <property type="entry name" value="luciferin 4-monooxygenase"/>
    <property type="match status" value="1"/>
</dbReference>
<sequence length="542" mass="60087">MYSFDSETKVLSSYQLQPFYNHFVTAGQHALHYLLRDPSKVIQISYDDGVTLTAGEMAKLGLRIAKNVSKEGLKLGDVIGLVAKNTTYVAPVVLGSLILGTPCSTLDPTFDEGEIAHIFKQTNPKIVFCDHDNMKNVEKALQSINNGSEVITIDQRVQGVRFVTEMFELLQGEAEYVPRNFGTEAYKACGVILCSSGTTSISKGTMLSHSQCIIIASAWSQIHYPTIFCFSSLYWLSGFTTLMQCLANNVKRIITKRPYRPLLLIHLVEQFRVNVIVTAPSHVALLLQSPYLKFADFSSIRVWIMGGGAANTLIRKGLQDHILYGTIVMTYGMTEVGPIISSTGPFETISNSSGKLSPNFKVKIIDEDGFALDLYEVGEIYLMPPYRFLGYANNDEGTRNAFDPEGWLKTGDLGYLTEEGEIFIVDRKKDMIKYLNYQVAPSEIEAFVNGINGVSVACIVGIPDMISGDLPAAVVIKDNNSDITEQDIIDEVARNFPIFKRLHGGAYFVDSLPMTPSGKIKKRLVRKMAAQMYKSQEINGNY</sequence>